<sequence>MEKASLFKLRHNPSIVIIFSFLLIIFIGALLLSLPFSTIPGKTTSFIDAYFTANSATCVTGLVVVDTGTQYTFWGKLIILGLIQLGGLGYMTFSTLIVILLRQKVFISQRLAVKEALNMFSSQGAARLIIYVFSVVFLVEGTGAFVLFLRWLPEMGAFKALKFGIFHSVSAFCNAGFDIFGNFKSLTEFVGDPVVNLTIMSLIVIGGIGFSVIADIIERRKFSLHSKIVIVSTMLLIVIGAALIFAFENNNIKTIANLSFANKIWASFFQSVSARTAGFNSIDLAGLTGPGIFTIIALMFIGASPGGTGGGIKTTTFAILLLTMIASVYGRYNTEVFGRKISYEVVRKAMTIAMLSFALVIISSAIVSLQGFNFSSILFESTSAFGTVGLSMGITTRLNDLSKIMIALTMFVGRVGPLTLFVGLTLTKKEKRTEFPKEDISIG</sequence>
<keyword evidence="9 10" id="KW-0472">Membrane</keyword>
<protein>
    <submittedName>
        <fullName evidence="11">Trk system potassium uptake protein TrkH</fullName>
    </submittedName>
</protein>
<evidence type="ECO:0000256" key="10">
    <source>
        <dbReference type="SAM" id="Phobius"/>
    </source>
</evidence>
<keyword evidence="2" id="KW-0813">Transport</keyword>
<accession>A0A833L266</accession>
<evidence type="ECO:0000313" key="11">
    <source>
        <dbReference type="EMBL" id="KAF0135066.1"/>
    </source>
</evidence>
<keyword evidence="6" id="KW-0630">Potassium</keyword>
<keyword evidence="7 10" id="KW-1133">Transmembrane helix</keyword>
<evidence type="ECO:0000256" key="4">
    <source>
        <dbReference type="ARBA" id="ARBA00022538"/>
    </source>
</evidence>
<dbReference type="AlphaFoldDB" id="A0A833L266"/>
<dbReference type="InterPro" id="IPR003445">
    <property type="entry name" value="Cat_transpt"/>
</dbReference>
<dbReference type="NCBIfam" id="TIGR00933">
    <property type="entry name" value="2a38"/>
    <property type="match status" value="1"/>
</dbReference>
<comment type="caution">
    <text evidence="11">The sequence shown here is derived from an EMBL/GenBank/DDBJ whole genome shotgun (WGS) entry which is preliminary data.</text>
</comment>
<feature type="transmembrane region" description="Helical" evidence="10">
    <location>
        <begin position="404"/>
        <end position="427"/>
    </location>
</feature>
<dbReference type="PANTHER" id="PTHR32024">
    <property type="entry name" value="TRK SYSTEM POTASSIUM UPTAKE PROTEIN TRKG-RELATED"/>
    <property type="match status" value="1"/>
</dbReference>
<keyword evidence="3" id="KW-1003">Cell membrane</keyword>
<comment type="subcellular location">
    <subcellularLocation>
        <location evidence="1">Cell membrane</location>
        <topology evidence="1">Multi-pass membrane protein</topology>
    </subcellularLocation>
</comment>
<dbReference type="PANTHER" id="PTHR32024:SF1">
    <property type="entry name" value="KTR SYSTEM POTASSIUM UPTAKE PROTEIN B"/>
    <property type="match status" value="1"/>
</dbReference>
<reference evidence="11 12" key="1">
    <citation type="submission" date="2019-12" db="EMBL/GenBank/DDBJ databases">
        <authorList>
            <person name="Wolfe R."/>
            <person name="Danczak R."/>
            <person name="Wilkins M."/>
        </authorList>
    </citation>
    <scope>NUCLEOTIDE SEQUENCE [LARGE SCALE GENOMIC DNA]</scope>
    <source>
        <strain evidence="11">X2_MaxBin.013</strain>
    </source>
</reference>
<keyword evidence="5 10" id="KW-0812">Transmembrane</keyword>
<evidence type="ECO:0000256" key="6">
    <source>
        <dbReference type="ARBA" id="ARBA00022958"/>
    </source>
</evidence>
<feature type="transmembrane region" description="Helical" evidence="10">
    <location>
        <begin position="46"/>
        <end position="65"/>
    </location>
</feature>
<keyword evidence="4" id="KW-0633">Potassium transport</keyword>
<feature type="transmembrane region" description="Helical" evidence="10">
    <location>
        <begin position="352"/>
        <end position="370"/>
    </location>
</feature>
<evidence type="ECO:0000256" key="3">
    <source>
        <dbReference type="ARBA" id="ARBA00022475"/>
    </source>
</evidence>
<feature type="transmembrane region" description="Helical" evidence="10">
    <location>
        <begin position="315"/>
        <end position="332"/>
    </location>
</feature>
<keyword evidence="8" id="KW-0406">Ion transport</keyword>
<evidence type="ECO:0000313" key="12">
    <source>
        <dbReference type="Proteomes" id="UP000488506"/>
    </source>
</evidence>
<dbReference type="EMBL" id="WPAF01000002">
    <property type="protein sequence ID" value="KAF0135066.1"/>
    <property type="molecule type" value="Genomic_DNA"/>
</dbReference>
<feature type="transmembrane region" description="Helical" evidence="10">
    <location>
        <begin position="228"/>
        <end position="247"/>
    </location>
</feature>
<organism evidence="11 12">
    <name type="scientific">Candidatus Saganbacteria bacterium</name>
    <dbReference type="NCBI Taxonomy" id="2575572"/>
    <lineage>
        <taxon>Bacteria</taxon>
        <taxon>Bacillati</taxon>
        <taxon>Saganbacteria</taxon>
    </lineage>
</organism>
<dbReference type="GO" id="GO:0015379">
    <property type="term" value="F:potassium:chloride symporter activity"/>
    <property type="evidence" value="ECO:0007669"/>
    <property type="project" value="InterPro"/>
</dbReference>
<feature type="transmembrane region" description="Helical" evidence="10">
    <location>
        <begin position="15"/>
        <end position="34"/>
    </location>
</feature>
<feature type="transmembrane region" description="Helical" evidence="10">
    <location>
        <begin position="194"/>
        <end position="216"/>
    </location>
</feature>
<name>A0A833L266_UNCSA</name>
<evidence type="ECO:0000256" key="5">
    <source>
        <dbReference type="ARBA" id="ARBA00022692"/>
    </source>
</evidence>
<gene>
    <name evidence="11" type="ORF">FD145_204</name>
</gene>
<evidence type="ECO:0000256" key="9">
    <source>
        <dbReference type="ARBA" id="ARBA00023136"/>
    </source>
</evidence>
<dbReference type="Pfam" id="PF02386">
    <property type="entry name" value="TrkH"/>
    <property type="match status" value="1"/>
</dbReference>
<feature type="transmembrane region" description="Helical" evidence="10">
    <location>
        <begin position="77"/>
        <end position="101"/>
    </location>
</feature>
<feature type="transmembrane region" description="Helical" evidence="10">
    <location>
        <begin position="128"/>
        <end position="152"/>
    </location>
</feature>
<dbReference type="Proteomes" id="UP000488506">
    <property type="component" value="Unassembled WGS sequence"/>
</dbReference>
<evidence type="ECO:0000256" key="1">
    <source>
        <dbReference type="ARBA" id="ARBA00004651"/>
    </source>
</evidence>
<dbReference type="InterPro" id="IPR004772">
    <property type="entry name" value="TrkH"/>
</dbReference>
<proteinExistence type="predicted"/>
<evidence type="ECO:0000256" key="2">
    <source>
        <dbReference type="ARBA" id="ARBA00022448"/>
    </source>
</evidence>
<evidence type="ECO:0000256" key="8">
    <source>
        <dbReference type="ARBA" id="ARBA00023065"/>
    </source>
</evidence>
<feature type="transmembrane region" description="Helical" evidence="10">
    <location>
        <begin position="284"/>
        <end position="303"/>
    </location>
</feature>
<evidence type="ECO:0000256" key="7">
    <source>
        <dbReference type="ARBA" id="ARBA00022989"/>
    </source>
</evidence>
<dbReference type="GO" id="GO:0005886">
    <property type="term" value="C:plasma membrane"/>
    <property type="evidence" value="ECO:0007669"/>
    <property type="project" value="UniProtKB-SubCell"/>
</dbReference>